<dbReference type="EMBL" id="KF900762">
    <property type="protein sequence ID" value="AIF06188.1"/>
    <property type="molecule type" value="Genomic_DNA"/>
</dbReference>
<feature type="region of interest" description="Disordered" evidence="1">
    <location>
        <begin position="1086"/>
        <end position="1130"/>
    </location>
</feature>
<organism evidence="3">
    <name type="scientific">uncultured marine group II/III euryarchaeote KM3_190_A05</name>
    <dbReference type="NCBI Taxonomy" id="1457960"/>
    <lineage>
        <taxon>Archaea</taxon>
        <taxon>Methanobacteriati</taxon>
        <taxon>Methanobacteriota</taxon>
        <taxon>environmental samples</taxon>
    </lineage>
</organism>
<sequence>MRMSRLKSVTLALLLVATLIAPISANVGASGPKSMVDFTIEDISIGNSSVVAFQWDQPDGTQKDYFLKASVLPIQVTFKQAGSSLQTTAATGFIEVWHPVGVKVAEWNYSLSLSGGQSVIHEVVWTAEAAHSQLDDNGTLSGGYIIKGVVDAGIAEGDTSNDVSEENVPIAIFFDDMERGMCGDNDGDNAMDCPGATYNSPTFASVGFDGNDQTDGHGPWQMDNSSGFVGTKHWRHSVPGQDYVSNGNDHIVWGWFIPGGTTCEDPGHGLGWGITANELNGLYAAPFCKVSLTGGNYISMQLATQAWGGMGLGNDEVSLEATSAGAVIATKNLSESGISGATDDWTPVIWDLGAHTSTQVFSLSYHFQSDNSGASAGFHVDQFALFGIEKVQEYTITVNCDNPETGYLVIPADPMPPSLHCTMTNNGYREKALQILSLIDNETWMNQFSPIRIDSNNINDHDYSVPLNPIGYNETTEFWVNLTIPPGSNVEQLEWNVSLLDYYTGEAKEIISIPLSVGASYSVDITHYNPSVVPNIAPDESELVKFRLSNTGNQMAYWNLNAYFNRSDWGSSHYRFLDAEVNGSEITFMQLSKGEDRDFWAEFTSPTMISPGLTEVTIQAEGQSPATAQQTRKISINTPQVNDLTMVASEQQITAEADGRTRIVEIELTNNGNAPERFDLSLTADWRLEASVSQPVTEEIGSNGDSSTILLVMPMPYGIRPDTYFLTVRASSQENPSFFKLAQVELIVEPTYLINVEDVDMSGQTFQGGADVKTISFEVTNNGNDYDEFTIEIDSPVGMNAEVIQSDQYNPNSPPSVAQGSSVNITIQYSFDIGTNGLLEMMVSARSVQSGGVAGGVGSATFQVGSQGWIDLTPGTMVTLDAEGWILANLTIHNRHPTNSQFIRLDVDPGDARQFSSVRVQSEDSSFVLDPDMKRSAAIKFSLTETQFLNMPEDEMLFNITVIATGDDDVSETVVQVKVIRESLGGANAEADGGIGVVNIIAFIIGGFVIIALIAVLVKVVLSTNREEDEILSLEGYQRQLEDTYGSMPAAPDVPVGGIAPSLPVTDEVANSAYGGAADIFEQQMTTTPAGSPPAGSPPAGSPPAPPAGEVVPDGAPPLPPGGLPDGWDMTQWVHYGEQYLEQQGLK</sequence>
<evidence type="ECO:0000256" key="1">
    <source>
        <dbReference type="SAM" id="MobiDB-lite"/>
    </source>
</evidence>
<dbReference type="AlphaFoldDB" id="A0A075GWK3"/>
<dbReference type="PANTHER" id="PTHR39198:SF1">
    <property type="entry name" value="ALPHA-GALACTOSIDASE NEW3 DOMAIN-CONTAINING PROTEIN"/>
    <property type="match status" value="1"/>
</dbReference>
<keyword evidence="2" id="KW-0472">Membrane</keyword>
<evidence type="ECO:0000256" key="2">
    <source>
        <dbReference type="SAM" id="Phobius"/>
    </source>
</evidence>
<feature type="transmembrane region" description="Helical" evidence="2">
    <location>
        <begin position="1000"/>
        <end position="1022"/>
    </location>
</feature>
<evidence type="ECO:0000313" key="3">
    <source>
        <dbReference type="EMBL" id="AIF06188.1"/>
    </source>
</evidence>
<keyword evidence="2" id="KW-1133">Transmembrane helix</keyword>
<reference evidence="3" key="1">
    <citation type="journal article" date="2014" name="Genome Biol. Evol.">
        <title>Pangenome evidence for extensive interdomain horizontal transfer affecting lineage core and shell genes in uncultured planktonic thaumarchaeota and euryarchaeota.</title>
        <authorList>
            <person name="Deschamps P."/>
            <person name="Zivanovic Y."/>
            <person name="Moreira D."/>
            <person name="Rodriguez-Valera F."/>
            <person name="Lopez-Garcia P."/>
        </authorList>
    </citation>
    <scope>NUCLEOTIDE SEQUENCE</scope>
</reference>
<protein>
    <recommendedName>
        <fullName evidence="4">CARDB domain-containing protein</fullName>
    </recommendedName>
</protein>
<keyword evidence="2" id="KW-0812">Transmembrane</keyword>
<proteinExistence type="predicted"/>
<name>A0A075GWK3_9EURY</name>
<feature type="compositionally biased region" description="Pro residues" evidence="1">
    <location>
        <begin position="1091"/>
        <end position="1107"/>
    </location>
</feature>
<accession>A0A075GWK3</accession>
<evidence type="ECO:0008006" key="4">
    <source>
        <dbReference type="Google" id="ProtNLM"/>
    </source>
</evidence>
<dbReference type="PANTHER" id="PTHR39198">
    <property type="entry name" value="HYPOTHETICAL MEMBRANE PROTEIN, CONSERVED"/>
    <property type="match status" value="1"/>
</dbReference>